<name>X6M868_RETFI</name>
<evidence type="ECO:0000313" key="3">
    <source>
        <dbReference type="Proteomes" id="UP000023152"/>
    </source>
</evidence>
<feature type="region of interest" description="Disordered" evidence="1">
    <location>
        <begin position="168"/>
        <end position="204"/>
    </location>
</feature>
<feature type="region of interest" description="Disordered" evidence="1">
    <location>
        <begin position="66"/>
        <end position="151"/>
    </location>
</feature>
<proteinExistence type="predicted"/>
<keyword evidence="3" id="KW-1185">Reference proteome</keyword>
<gene>
    <name evidence="2" type="ORF">RFI_27198</name>
</gene>
<organism evidence="2 3">
    <name type="scientific">Reticulomyxa filosa</name>
    <dbReference type="NCBI Taxonomy" id="46433"/>
    <lineage>
        <taxon>Eukaryota</taxon>
        <taxon>Sar</taxon>
        <taxon>Rhizaria</taxon>
        <taxon>Retaria</taxon>
        <taxon>Foraminifera</taxon>
        <taxon>Monothalamids</taxon>
        <taxon>Reticulomyxidae</taxon>
        <taxon>Reticulomyxa</taxon>
    </lineage>
</organism>
<feature type="compositionally biased region" description="Polar residues" evidence="1">
    <location>
        <begin position="109"/>
        <end position="118"/>
    </location>
</feature>
<feature type="compositionally biased region" description="Polar residues" evidence="1">
    <location>
        <begin position="175"/>
        <end position="203"/>
    </location>
</feature>
<reference evidence="2 3" key="1">
    <citation type="journal article" date="2013" name="Curr. Biol.">
        <title>The Genome of the Foraminiferan Reticulomyxa filosa.</title>
        <authorList>
            <person name="Glockner G."/>
            <person name="Hulsmann N."/>
            <person name="Schleicher M."/>
            <person name="Noegel A.A."/>
            <person name="Eichinger L."/>
            <person name="Gallinger C."/>
            <person name="Pawlowski J."/>
            <person name="Sierra R."/>
            <person name="Euteneuer U."/>
            <person name="Pillet L."/>
            <person name="Moustafa A."/>
            <person name="Platzer M."/>
            <person name="Groth M."/>
            <person name="Szafranski K."/>
            <person name="Schliwa M."/>
        </authorList>
    </citation>
    <scope>NUCLEOTIDE SEQUENCE [LARGE SCALE GENOMIC DNA]</scope>
</reference>
<dbReference type="Proteomes" id="UP000023152">
    <property type="component" value="Unassembled WGS sequence"/>
</dbReference>
<protein>
    <submittedName>
        <fullName evidence="2">Uncharacterized protein</fullName>
    </submittedName>
</protein>
<feature type="compositionally biased region" description="Basic and acidic residues" evidence="1">
    <location>
        <begin position="138"/>
        <end position="151"/>
    </location>
</feature>
<dbReference type="AlphaFoldDB" id="X6M868"/>
<dbReference type="EMBL" id="ASPP01023606">
    <property type="protein sequence ID" value="ETO10178.1"/>
    <property type="molecule type" value="Genomic_DNA"/>
</dbReference>
<evidence type="ECO:0000256" key="1">
    <source>
        <dbReference type="SAM" id="MobiDB-lite"/>
    </source>
</evidence>
<accession>X6M868</accession>
<evidence type="ECO:0000313" key="2">
    <source>
        <dbReference type="EMBL" id="ETO10178.1"/>
    </source>
</evidence>
<sequence length="276" mass="31095">MIIHKILFTFNTFDCISSKKKSKTYQNRTLCLKRTFTDTPKFPEISQTPSTEFPLPRRVGAASIEETRGDVHKAHSKVSTNQQTSHVKRYTGIAASSESSEVLNERTNAKQNESNAISSAKKPKKKQKKSGPGALPERGGEDTEQMQRRQHQIEQVEAFIESHTKKLSKDYPDVQPQSPKRTFDTLPSTIGQTNNNDNSITKPSDTKDISLRVWDTNVHAFVPSSQLTPVQPIFPANISKVKRRKLRAKMQRTIQSLQIASASPHWLSTPDIDPFV</sequence>
<comment type="caution">
    <text evidence="2">The sequence shown here is derived from an EMBL/GenBank/DDBJ whole genome shotgun (WGS) entry which is preliminary data.</text>
</comment>